<dbReference type="AlphaFoldDB" id="A0A2A9HDV1"/>
<dbReference type="InterPro" id="IPR014748">
    <property type="entry name" value="Enoyl-CoA_hydra_C"/>
</dbReference>
<dbReference type="NCBIfam" id="NF005595">
    <property type="entry name" value="PRK07327.1"/>
    <property type="match status" value="1"/>
</dbReference>
<dbReference type="PROSITE" id="PS00166">
    <property type="entry name" value="ENOYL_COA_HYDRATASE"/>
    <property type="match status" value="1"/>
</dbReference>
<dbReference type="Gene3D" id="1.10.12.10">
    <property type="entry name" value="Lyase 2-enoyl-coa Hydratase, Chain A, domain 2"/>
    <property type="match status" value="1"/>
</dbReference>
<dbReference type="PANTHER" id="PTHR43459">
    <property type="entry name" value="ENOYL-COA HYDRATASE"/>
    <property type="match status" value="1"/>
</dbReference>
<comment type="caution">
    <text evidence="3">The sequence shown here is derived from an EMBL/GenBank/DDBJ whole genome shotgun (WGS) entry which is preliminary data.</text>
</comment>
<dbReference type="Pfam" id="PF00378">
    <property type="entry name" value="ECH_1"/>
    <property type="match status" value="1"/>
</dbReference>
<sequence>MAASYTHLQVDITDGIALVTLDRPEVYNATNDVLHGELTRIWRDLDADPAVRVIVVTGAGDRAFSAGGDLGDIEARAALPAEERFEAVVRVMKEAEAIVYEMVNCEKVIISAINGVAVGAGLAVALMADISIIAEEARLTDGHARLGVAAGDHAAIIWPLLCGMAKAKYYLLTCDFIDGREAERIGLVSRCVPRAELMPEAMRIARQLADGPQHALRFTKKALNQWLRLGGITAFDYSLALEILGFFSAAPAEGARAIQEKRPPRWG</sequence>
<dbReference type="SUPFAM" id="SSF52096">
    <property type="entry name" value="ClpP/crotonase"/>
    <property type="match status" value="1"/>
</dbReference>
<dbReference type="RefSeq" id="WP_098502757.1">
    <property type="nucleotide sequence ID" value="NZ_PDJQ01000001.1"/>
</dbReference>
<dbReference type="InterPro" id="IPR018376">
    <property type="entry name" value="Enoyl-CoA_hyd/isom_CS"/>
</dbReference>
<evidence type="ECO:0000256" key="2">
    <source>
        <dbReference type="RuleBase" id="RU003707"/>
    </source>
</evidence>
<evidence type="ECO:0000313" key="3">
    <source>
        <dbReference type="EMBL" id="PFG73290.1"/>
    </source>
</evidence>
<dbReference type="PANTHER" id="PTHR43459:SF3">
    <property type="entry name" value="ENOYL-COA HYDRATASE ECHA15 (ENOYL HYDRASE) (UNSATURATED ACYL-COA HYDRATASE) (CROTONASE)-RELATED"/>
    <property type="match status" value="1"/>
</dbReference>
<dbReference type="GO" id="GO:0003824">
    <property type="term" value="F:catalytic activity"/>
    <property type="evidence" value="ECO:0007669"/>
    <property type="project" value="InterPro"/>
</dbReference>
<dbReference type="InterPro" id="IPR029045">
    <property type="entry name" value="ClpP/crotonase-like_dom_sf"/>
</dbReference>
<dbReference type="EMBL" id="PDJQ01000001">
    <property type="protein sequence ID" value="PFG73290.1"/>
    <property type="molecule type" value="Genomic_DNA"/>
</dbReference>
<name>A0A2A9HDV1_TEPT2</name>
<reference evidence="3 4" key="1">
    <citation type="submission" date="2017-09" db="EMBL/GenBank/DDBJ databases">
        <title>Sequencing the genomes of two abundant thermophiles in Great Basin hot springs: Thermocrinis jamiesonii and novel Chloroflexi Thermoflexus hugenholtzii.</title>
        <authorList>
            <person name="Hedlund B."/>
        </authorList>
    </citation>
    <scope>NUCLEOTIDE SEQUENCE [LARGE SCALE GENOMIC DNA]</scope>
    <source>
        <strain evidence="3 4">G233</strain>
    </source>
</reference>
<dbReference type="CDD" id="cd06558">
    <property type="entry name" value="crotonase-like"/>
    <property type="match status" value="1"/>
</dbReference>
<protein>
    <submittedName>
        <fullName evidence="3">Enoyl-CoA hydratase</fullName>
    </submittedName>
</protein>
<keyword evidence="4" id="KW-1185">Reference proteome</keyword>
<organism evidence="3 4">
    <name type="scientific">Tepidiforma thermophila (strain KCTC 52669 / CGMCC 1.13589 / G233)</name>
    <dbReference type="NCBI Taxonomy" id="2761530"/>
    <lineage>
        <taxon>Bacteria</taxon>
        <taxon>Bacillati</taxon>
        <taxon>Chloroflexota</taxon>
        <taxon>Tepidiformia</taxon>
        <taxon>Tepidiformales</taxon>
        <taxon>Tepidiformaceae</taxon>
        <taxon>Tepidiforma</taxon>
    </lineage>
</organism>
<dbReference type="Proteomes" id="UP000223071">
    <property type="component" value="Unassembled WGS sequence"/>
</dbReference>
<comment type="similarity">
    <text evidence="1 2">Belongs to the enoyl-CoA hydratase/isomerase family.</text>
</comment>
<evidence type="ECO:0000256" key="1">
    <source>
        <dbReference type="ARBA" id="ARBA00005254"/>
    </source>
</evidence>
<proteinExistence type="inferred from homology"/>
<dbReference type="Gene3D" id="3.90.226.10">
    <property type="entry name" value="2-enoyl-CoA Hydratase, Chain A, domain 1"/>
    <property type="match status" value="1"/>
</dbReference>
<accession>A0A2A9HDV1</accession>
<evidence type="ECO:0000313" key="4">
    <source>
        <dbReference type="Proteomes" id="UP000223071"/>
    </source>
</evidence>
<dbReference type="InterPro" id="IPR001753">
    <property type="entry name" value="Enoyl-CoA_hydra/iso"/>
</dbReference>
<gene>
    <name evidence="3" type="ORF">A9A59_0485</name>
</gene>